<protein>
    <recommendedName>
        <fullName evidence="6">Oligopeptidase F</fullName>
        <ecNumber evidence="6">3.4.24.-</ecNumber>
    </recommendedName>
</protein>
<evidence type="ECO:0000313" key="9">
    <source>
        <dbReference type="Proteomes" id="UP000051048"/>
    </source>
</evidence>
<comment type="cofactor">
    <cofactor evidence="6">
        <name>Zn(2+)</name>
        <dbReference type="ChEBI" id="CHEBI:29105"/>
    </cofactor>
    <text evidence="6">Binds 1 zinc ion.</text>
</comment>
<evidence type="ECO:0000256" key="6">
    <source>
        <dbReference type="RuleBase" id="RU368091"/>
    </source>
</evidence>
<evidence type="ECO:0000313" key="8">
    <source>
        <dbReference type="EMBL" id="KRL80819.1"/>
    </source>
</evidence>
<keyword evidence="3 6" id="KW-0378">Hydrolase</keyword>
<evidence type="ECO:0000256" key="2">
    <source>
        <dbReference type="ARBA" id="ARBA00022723"/>
    </source>
</evidence>
<gene>
    <name evidence="8" type="ORF">FC36_GL002099</name>
</gene>
<comment type="similarity">
    <text evidence="6">Belongs to the peptidase M3B family.</text>
</comment>
<organism evidence="8 9">
    <name type="scientific">Ligilactobacillus equi DSM 15833 = JCM 10991</name>
    <dbReference type="NCBI Taxonomy" id="1423740"/>
    <lineage>
        <taxon>Bacteria</taxon>
        <taxon>Bacillati</taxon>
        <taxon>Bacillota</taxon>
        <taxon>Bacilli</taxon>
        <taxon>Lactobacillales</taxon>
        <taxon>Lactobacillaceae</taxon>
        <taxon>Ligilactobacillus</taxon>
    </lineage>
</organism>
<dbReference type="EC" id="3.4.24.-" evidence="6"/>
<evidence type="ECO:0000256" key="4">
    <source>
        <dbReference type="ARBA" id="ARBA00022833"/>
    </source>
</evidence>
<keyword evidence="5 6" id="KW-0482">Metalloprotease</keyword>
<dbReference type="InterPro" id="IPR042088">
    <property type="entry name" value="OligoPept_F_C"/>
</dbReference>
<evidence type="ECO:0000256" key="5">
    <source>
        <dbReference type="ARBA" id="ARBA00023049"/>
    </source>
</evidence>
<accession>A0A0R1TQT0</accession>
<keyword evidence="4 6" id="KW-0862">Zinc</keyword>
<sequence>MLRKDVDFMALPKRKDVPKELTWDVTAIYADDSDFYTDLEVAKTLTQEFVTNYQGKLNSATKIVAALKPLEVIETKLSWLSHYAFLQQASDMTDPHFNQLLRDFSHTEAEISAQLTFFENEVLTNDVATLEAVGELDTAHANLVRTWKRSKKHLLTPEVEQVLASLNPVFAGQENLYTTARAADFDMPDFEVDGVKYPMSFVLYENTYQYYPNPKVRHKAHKIFSDVLRQHQNTIAANYYNQVLKEKTMATMRGFDSVIDYLLDGQEISREMFDRQIDLIINQLGPIMQKYVKLIQSEHGLDKMTYSDLQIALDPDFTYPTSLDDAKKYMTEALKPLGSDYLNSLMPAFKERWIDFVANAGKESGGFETTPYGLHPYILMSWTDTLPDAYTLVHELGHAGNFIAINKHNPILAGEPSLYLIEAPSTYNELLLTHYFESQNPNPRALRFAYTTMLTNTYFHNFITHLLEAAYQREVYRLIDAGQGFDGAKLTEIKMQVQKQFWGDAVDIDEDAGLTWMRQSHYYMGLYSYTYSAGLTISTQAYLQYLDEGQTAIDRWLEFLALGDQKAPLEAAKIAGVDVSTKEPLENTIAFLGQTVEKIIKLTKEIKA</sequence>
<feature type="domain" description="Peptidase M3A/M3B catalytic" evidence="7">
    <location>
        <begin position="208"/>
        <end position="589"/>
    </location>
</feature>
<dbReference type="CDD" id="cd09609">
    <property type="entry name" value="M3B_PepF"/>
    <property type="match status" value="1"/>
</dbReference>
<evidence type="ECO:0000256" key="3">
    <source>
        <dbReference type="ARBA" id="ARBA00022801"/>
    </source>
</evidence>
<proteinExistence type="inferred from homology"/>
<dbReference type="InterPro" id="IPR004438">
    <property type="entry name" value="Peptidase_M3B"/>
</dbReference>
<dbReference type="GO" id="GO:0006508">
    <property type="term" value="P:proteolysis"/>
    <property type="evidence" value="ECO:0007669"/>
    <property type="project" value="UniProtKB-KW"/>
</dbReference>
<dbReference type="EMBL" id="AZFH01000051">
    <property type="protein sequence ID" value="KRL80819.1"/>
    <property type="molecule type" value="Genomic_DNA"/>
</dbReference>
<dbReference type="STRING" id="1423740.FC36_GL002099"/>
<dbReference type="GO" id="GO:0046872">
    <property type="term" value="F:metal ion binding"/>
    <property type="evidence" value="ECO:0007669"/>
    <property type="project" value="UniProtKB-UniRule"/>
</dbReference>
<name>A0A0R1TQT0_9LACO</name>
<dbReference type="Proteomes" id="UP000051048">
    <property type="component" value="Unassembled WGS sequence"/>
</dbReference>
<dbReference type="Pfam" id="PF01432">
    <property type="entry name" value="Peptidase_M3"/>
    <property type="match status" value="1"/>
</dbReference>
<dbReference type="AlphaFoldDB" id="A0A0R1TQT0"/>
<reference evidence="8 9" key="1">
    <citation type="journal article" date="2015" name="Genome Announc.">
        <title>Expanding the biotechnology potential of lactobacilli through comparative genomics of 213 strains and associated genera.</title>
        <authorList>
            <person name="Sun Z."/>
            <person name="Harris H.M."/>
            <person name="McCann A."/>
            <person name="Guo C."/>
            <person name="Argimon S."/>
            <person name="Zhang W."/>
            <person name="Yang X."/>
            <person name="Jeffery I.B."/>
            <person name="Cooney J.C."/>
            <person name="Kagawa T.F."/>
            <person name="Liu W."/>
            <person name="Song Y."/>
            <person name="Salvetti E."/>
            <person name="Wrobel A."/>
            <person name="Rasinkangas P."/>
            <person name="Parkhill J."/>
            <person name="Rea M.C."/>
            <person name="O'Sullivan O."/>
            <person name="Ritari J."/>
            <person name="Douillard F.P."/>
            <person name="Paul Ross R."/>
            <person name="Yang R."/>
            <person name="Briner A.E."/>
            <person name="Felis G.E."/>
            <person name="de Vos W.M."/>
            <person name="Barrangou R."/>
            <person name="Klaenhammer T.R."/>
            <person name="Caufield P.W."/>
            <person name="Cui Y."/>
            <person name="Zhang H."/>
            <person name="O'Toole P.W."/>
        </authorList>
    </citation>
    <scope>NUCLEOTIDE SEQUENCE [LARGE SCALE GENOMIC DNA]</scope>
    <source>
        <strain evidence="8 9">DSM 15833</strain>
    </source>
</reference>
<dbReference type="Gene3D" id="1.10.1370.20">
    <property type="entry name" value="Oligoendopeptidase f, C-terminal domain"/>
    <property type="match status" value="1"/>
</dbReference>
<comment type="caution">
    <text evidence="8">The sequence shown here is derived from an EMBL/GenBank/DDBJ whole genome shotgun (WGS) entry which is preliminary data.</text>
</comment>
<keyword evidence="1 6" id="KW-0645">Protease</keyword>
<dbReference type="Gene3D" id="1.20.140.70">
    <property type="entry name" value="Oligopeptidase f, N-terminal domain"/>
    <property type="match status" value="1"/>
</dbReference>
<evidence type="ECO:0000259" key="7">
    <source>
        <dbReference type="Pfam" id="PF01432"/>
    </source>
</evidence>
<keyword evidence="2 6" id="KW-0479">Metal-binding</keyword>
<dbReference type="InterPro" id="IPR034009">
    <property type="entry name" value="M3B_PepF_4"/>
</dbReference>
<dbReference type="InterPro" id="IPR001567">
    <property type="entry name" value="Pept_M3A_M3B_dom"/>
</dbReference>
<dbReference type="GO" id="GO:0004222">
    <property type="term" value="F:metalloendopeptidase activity"/>
    <property type="evidence" value="ECO:0007669"/>
    <property type="project" value="UniProtKB-UniRule"/>
</dbReference>
<dbReference type="NCBIfam" id="TIGR00181">
    <property type="entry name" value="pepF"/>
    <property type="match status" value="1"/>
</dbReference>
<dbReference type="SUPFAM" id="SSF55486">
    <property type="entry name" value="Metalloproteases ('zincins'), catalytic domain"/>
    <property type="match status" value="1"/>
</dbReference>
<dbReference type="PATRIC" id="fig|1423740.3.peg.2278"/>
<evidence type="ECO:0000256" key="1">
    <source>
        <dbReference type="ARBA" id="ARBA00022670"/>
    </source>
</evidence>
<comment type="function">
    <text evidence="6">Has oligopeptidase activity and degrades a variety of small bioactive peptides.</text>
</comment>